<evidence type="ECO:0000313" key="2">
    <source>
        <dbReference type="EMBL" id="CAD6196905.1"/>
    </source>
</evidence>
<gene>
    <name evidence="2" type="ORF">CAUJ_LOCUS12816</name>
</gene>
<reference evidence="2" key="1">
    <citation type="submission" date="2020-10" db="EMBL/GenBank/DDBJ databases">
        <authorList>
            <person name="Kikuchi T."/>
        </authorList>
    </citation>
    <scope>NUCLEOTIDE SEQUENCE</scope>
    <source>
        <strain evidence="2">NKZ352</strain>
    </source>
</reference>
<evidence type="ECO:0000313" key="3">
    <source>
        <dbReference type="Proteomes" id="UP000835052"/>
    </source>
</evidence>
<proteinExistence type="predicted"/>
<feature type="transmembrane region" description="Helical" evidence="1">
    <location>
        <begin position="81"/>
        <end position="100"/>
    </location>
</feature>
<comment type="caution">
    <text evidence="2">The sequence shown here is derived from an EMBL/GenBank/DDBJ whole genome shotgun (WGS) entry which is preliminary data.</text>
</comment>
<dbReference type="Pfam" id="PF13347">
    <property type="entry name" value="MFS_2"/>
    <property type="match status" value="1"/>
</dbReference>
<keyword evidence="1" id="KW-0812">Transmembrane</keyword>
<protein>
    <submittedName>
        <fullName evidence="2">Uncharacterized protein</fullName>
    </submittedName>
</protein>
<feature type="transmembrane region" description="Helical" evidence="1">
    <location>
        <begin position="461"/>
        <end position="483"/>
    </location>
</feature>
<feature type="transmembrane region" description="Helical" evidence="1">
    <location>
        <begin position="311"/>
        <end position="330"/>
    </location>
</feature>
<dbReference type="OrthoDB" id="62987at2759"/>
<name>A0A8S1HNG6_9PELO</name>
<dbReference type="AlphaFoldDB" id="A0A8S1HNG6"/>
<dbReference type="InterPro" id="IPR040035">
    <property type="entry name" value="TMEM180"/>
</dbReference>
<dbReference type="Gene3D" id="1.20.1250.20">
    <property type="entry name" value="MFS general substrate transporter like domains"/>
    <property type="match status" value="1"/>
</dbReference>
<dbReference type="Proteomes" id="UP000835052">
    <property type="component" value="Unassembled WGS sequence"/>
</dbReference>
<dbReference type="PANTHER" id="PTHR28658:SF2">
    <property type="entry name" value="TRANSMEMBRANE PROTEIN 180"/>
    <property type="match status" value="1"/>
</dbReference>
<feature type="transmembrane region" description="Helical" evidence="1">
    <location>
        <begin position="42"/>
        <end position="61"/>
    </location>
</feature>
<dbReference type="EMBL" id="CAJGYM010000082">
    <property type="protein sequence ID" value="CAD6196905.1"/>
    <property type="molecule type" value="Genomic_DNA"/>
</dbReference>
<accession>A0A8S1HNG6</accession>
<feature type="transmembrane region" description="Helical" evidence="1">
    <location>
        <begin position="112"/>
        <end position="135"/>
    </location>
</feature>
<keyword evidence="1" id="KW-0472">Membrane</keyword>
<keyword evidence="3" id="KW-1185">Reference proteome</keyword>
<dbReference type="SUPFAM" id="SSF103473">
    <property type="entry name" value="MFS general substrate transporter"/>
    <property type="match status" value="1"/>
</dbReference>
<dbReference type="PANTHER" id="PTHR28658">
    <property type="entry name" value="TRANSMEMBRANE PROTEIN 180"/>
    <property type="match status" value="1"/>
</dbReference>
<feature type="transmembrane region" description="Helical" evidence="1">
    <location>
        <begin position="283"/>
        <end position="302"/>
    </location>
</feature>
<feature type="transmembrane region" description="Helical" evidence="1">
    <location>
        <begin position="147"/>
        <end position="163"/>
    </location>
</feature>
<dbReference type="InterPro" id="IPR036259">
    <property type="entry name" value="MFS_trans_sf"/>
</dbReference>
<sequence length="498" mass="55107">MASVHTNSLLLVISIFGLGLVLSVQSVYYIKVFFDEFHLPSNYLKIVQIIYLVWNAVNDPLMGYMQDIGCGMKWIMDRRKVVLYAGPALCASFLLFWFPWSTTVGWVTALHLLVSLCIYDTLFTLVLSAYCGLCVEASGKHQDRVRILVYGEVATILGGSLIFPLERIPHSQEYFWMFQSCCVAIAVMAAVLLLFSGSKMRIERPTNEAYELGDEQDLKGDSSSKHALQVSWQIIKEPRFICLVGAQFFRIMRFMANENYLLIYVGTLLVEGGFFQNETTSLGLYYVALRSSGSILFLLLWMPTNRFGSQAVIQALNVVSIANILVALTFSQNNLLCLSVFLVIENAITRCGWQGFYLVVAGEVIDTDVVQNNRKKPLSTMIFTLKALFTKPAEQLAPVIVLQAFLENGGFPKLSVPCQDYLSGSGAGNLTSLAMESSLNLTAIGSTTDPLSVACASLRTWTFTAVVAFPAICVAGESLFVAIDQLVRRRINSVATSD</sequence>
<keyword evidence="1" id="KW-1133">Transmembrane helix</keyword>
<evidence type="ECO:0000256" key="1">
    <source>
        <dbReference type="SAM" id="Phobius"/>
    </source>
</evidence>
<organism evidence="2 3">
    <name type="scientific">Caenorhabditis auriculariae</name>
    <dbReference type="NCBI Taxonomy" id="2777116"/>
    <lineage>
        <taxon>Eukaryota</taxon>
        <taxon>Metazoa</taxon>
        <taxon>Ecdysozoa</taxon>
        <taxon>Nematoda</taxon>
        <taxon>Chromadorea</taxon>
        <taxon>Rhabditida</taxon>
        <taxon>Rhabditina</taxon>
        <taxon>Rhabditomorpha</taxon>
        <taxon>Rhabditoidea</taxon>
        <taxon>Rhabditidae</taxon>
        <taxon>Peloderinae</taxon>
        <taxon>Caenorhabditis</taxon>
    </lineage>
</organism>
<feature type="transmembrane region" description="Helical" evidence="1">
    <location>
        <begin position="260"/>
        <end position="277"/>
    </location>
</feature>
<feature type="transmembrane region" description="Helical" evidence="1">
    <location>
        <begin position="9"/>
        <end position="30"/>
    </location>
</feature>
<feature type="transmembrane region" description="Helical" evidence="1">
    <location>
        <begin position="175"/>
        <end position="195"/>
    </location>
</feature>